<gene>
    <name evidence="3" type="ORF">JOQ06_019638</name>
</gene>
<feature type="domain" description="PiggyBac transposable element-derived protein" evidence="2">
    <location>
        <begin position="1"/>
        <end position="52"/>
    </location>
</feature>
<organism evidence="3 4">
    <name type="scientific">Pogonophryne albipinna</name>
    <dbReference type="NCBI Taxonomy" id="1090488"/>
    <lineage>
        <taxon>Eukaryota</taxon>
        <taxon>Metazoa</taxon>
        <taxon>Chordata</taxon>
        <taxon>Craniata</taxon>
        <taxon>Vertebrata</taxon>
        <taxon>Euteleostomi</taxon>
        <taxon>Actinopterygii</taxon>
        <taxon>Neopterygii</taxon>
        <taxon>Teleostei</taxon>
        <taxon>Neoteleostei</taxon>
        <taxon>Acanthomorphata</taxon>
        <taxon>Eupercaria</taxon>
        <taxon>Perciformes</taxon>
        <taxon>Notothenioidei</taxon>
        <taxon>Pogonophryne</taxon>
    </lineage>
</organism>
<evidence type="ECO:0000259" key="2">
    <source>
        <dbReference type="Pfam" id="PF13843"/>
    </source>
</evidence>
<evidence type="ECO:0000256" key="1">
    <source>
        <dbReference type="SAM" id="MobiDB-lite"/>
    </source>
</evidence>
<comment type="caution">
    <text evidence="3">The sequence shown here is derived from an EMBL/GenBank/DDBJ whole genome shotgun (WGS) entry which is preliminary data.</text>
</comment>
<dbReference type="InterPro" id="IPR029526">
    <property type="entry name" value="PGBD"/>
</dbReference>
<dbReference type="PANTHER" id="PTHR46599:SF6">
    <property type="entry name" value="DUAL SPECIFICITY PHOSPHATASE 26"/>
    <property type="match status" value="1"/>
</dbReference>
<keyword evidence="4" id="KW-1185">Reference proteome</keyword>
<feature type="compositionally biased region" description="Polar residues" evidence="1">
    <location>
        <begin position="195"/>
        <end position="208"/>
    </location>
</feature>
<proteinExistence type="predicted"/>
<reference evidence="3" key="1">
    <citation type="submission" date="2022-11" db="EMBL/GenBank/DDBJ databases">
        <title>Chromosome-level genome of Pogonophryne albipinna.</title>
        <authorList>
            <person name="Jo E."/>
        </authorList>
    </citation>
    <scope>NUCLEOTIDE SEQUENCE</scope>
    <source>
        <strain evidence="3">SGF0006</strain>
        <tissue evidence="3">Muscle</tissue>
    </source>
</reference>
<feature type="compositionally biased region" description="Gly residues" evidence="1">
    <location>
        <begin position="176"/>
        <end position="185"/>
    </location>
</feature>
<dbReference type="AlphaFoldDB" id="A0AAD6BP18"/>
<dbReference type="Pfam" id="PF13843">
    <property type="entry name" value="DDE_Tnp_1_7"/>
    <property type="match status" value="1"/>
</dbReference>
<accession>A0AAD6BP18</accession>
<evidence type="ECO:0000313" key="3">
    <source>
        <dbReference type="EMBL" id="KAJ4948098.1"/>
    </source>
</evidence>
<protein>
    <recommendedName>
        <fullName evidence="2">PiggyBac transposable element-derived protein domain-containing protein</fullName>
    </recommendedName>
</protein>
<name>A0AAD6BP18_9TELE</name>
<feature type="region of interest" description="Disordered" evidence="1">
    <location>
        <begin position="176"/>
        <end position="215"/>
    </location>
</feature>
<dbReference type="Proteomes" id="UP001219934">
    <property type="component" value="Unassembled WGS sequence"/>
</dbReference>
<sequence>MPSKPAKYGIKSWVACDARSSYAWNMQVYTGKTSSGGPPEKNRGMRVVLDLTGGGATSRATTFSPLTNWRSGSWRGTSLWWARCAKTGPSSRGAHGAEARAGRRVFSSEFTFTPTAALVSYVPKKGRNVVLLSTRHTGPPEISERADEKPHFILDYNRNKGAVRAEGALDRVRCGNGGDEGNGGDDVGHDAATAAASTHPDSPCSSSARLLPRVR</sequence>
<evidence type="ECO:0000313" key="4">
    <source>
        <dbReference type="Proteomes" id="UP001219934"/>
    </source>
</evidence>
<dbReference type="EMBL" id="JAPTMU010000001">
    <property type="protein sequence ID" value="KAJ4948098.1"/>
    <property type="molecule type" value="Genomic_DNA"/>
</dbReference>
<dbReference type="PANTHER" id="PTHR46599">
    <property type="entry name" value="PIGGYBAC TRANSPOSABLE ELEMENT-DERIVED PROTEIN 4"/>
    <property type="match status" value="1"/>
</dbReference>